<dbReference type="RefSeq" id="WP_057859820.1">
    <property type="nucleotide sequence ID" value="NZ_LLYB01000081.1"/>
</dbReference>
<evidence type="ECO:0000256" key="1">
    <source>
        <dbReference type="SAM" id="Coils"/>
    </source>
</evidence>
<organism evidence="2 3">
    <name type="scientific">Bradyrhizobium lablabi</name>
    <dbReference type="NCBI Taxonomy" id="722472"/>
    <lineage>
        <taxon>Bacteria</taxon>
        <taxon>Pseudomonadati</taxon>
        <taxon>Pseudomonadota</taxon>
        <taxon>Alphaproteobacteria</taxon>
        <taxon>Hyphomicrobiales</taxon>
        <taxon>Nitrobacteraceae</taxon>
        <taxon>Bradyrhizobium</taxon>
    </lineage>
</organism>
<dbReference type="OrthoDB" id="8113249at2"/>
<dbReference type="AlphaFoldDB" id="A0A0R3MMB9"/>
<accession>A0A0R3MMB9</accession>
<gene>
    <name evidence="2" type="ORF">CQ14_06850</name>
</gene>
<sequence>MVSFVEQATLKVNDQSSAEIKRINAALKSLFKTADKLKGATANLQIKTKGLAQATTMVGKLAKDAKALQSSVGSIRVNLNTTQAQAQLARLRAQAQQPIRMPPPLPGGGGRGGGFGGGMFGTGGYRRRGFAGAALSGAALGFGIPIGGLTAGFAAVEVAARAAAEALSAVATAGIKRDRTSLQGAALATEAQRQQLKVSQEARQKANVPFGMTRDESERLVYSLLGDIPGVAKRGETQAKADERQMGAAIRVVDELQKEFVPRLFAIRPGTTREENLEGLNQIIKAMNLASPDLIDAAGNLTQSARRVLSAAQTAMILDPELQPNQIKTALANLKTAAYSMSEDALTRTLLNVGARGMRAANEAYMAQMVSTGTIDVKKVNNALVEMGLLQGARRNKQKNVEAGTGKATDEATLYSDPAKWYRENVVPVMNDAVAKTKEAQKRVAEARAAGKSAEEIAEAALPTDQEVTAFVHKKFAGASRSARQGIIDLLMADKQQTAAIEYGKRRRGEPIDPMIEKSAAAQWERVKTALTDRMDQLGEAAVRSLDLANVLKQVEAAIRDPYGKEATSLYEGAGRKALQAGLTMDPLNISAKLLSAAGIDLQAAAKSMLSGLADYFGIGQGGATPPTDAMGTPLPGAPEDQRSQTEQAIQEAANAVEQNAKQQTATQGAIENVRKQAEEVQRSIDSTADPQLKAALQATLAAQLDYIKSAQARLEQLQKTSEELKAKSAAAYAADAAAKATADKAAATAATTTAPEVIDETVKAVLHKVKLGLGKDVPPESRMRMKEVPLPMARPAAADMPEMPTDLGPTVDALKEAANSTNQSGEKFASSVSGLGTASSSFATAFDTGAVKLASAGKTAVADMESGAGAVGRLIAAAFVAGASGLKIGVDTSGVVQAKAGVDQGSQKASAMAA</sequence>
<comment type="caution">
    <text evidence="2">The sequence shown here is derived from an EMBL/GenBank/DDBJ whole genome shotgun (WGS) entry which is preliminary data.</text>
</comment>
<dbReference type="EMBL" id="LLYB01000081">
    <property type="protein sequence ID" value="KRR21362.1"/>
    <property type="molecule type" value="Genomic_DNA"/>
</dbReference>
<protein>
    <submittedName>
        <fullName evidence="2">Uncharacterized protein</fullName>
    </submittedName>
</protein>
<evidence type="ECO:0000313" key="3">
    <source>
        <dbReference type="Proteomes" id="UP000051660"/>
    </source>
</evidence>
<proteinExistence type="predicted"/>
<feature type="coiled-coil region" evidence="1">
    <location>
        <begin position="701"/>
        <end position="735"/>
    </location>
</feature>
<evidence type="ECO:0000313" key="2">
    <source>
        <dbReference type="EMBL" id="KRR21362.1"/>
    </source>
</evidence>
<reference evidence="2 3" key="1">
    <citation type="submission" date="2014-03" db="EMBL/GenBank/DDBJ databases">
        <title>Bradyrhizobium valentinum sp. nov., isolated from effective nodules of Lupinus mariae-josephae, a lupine endemic of basic-lime soils in Eastern Spain.</title>
        <authorList>
            <person name="Duran D."/>
            <person name="Rey L."/>
            <person name="Navarro A."/>
            <person name="Busquets A."/>
            <person name="Imperial J."/>
            <person name="Ruiz-Argueso T."/>
        </authorList>
    </citation>
    <scope>NUCLEOTIDE SEQUENCE [LARGE SCALE GENOMIC DNA]</scope>
    <source>
        <strain evidence="2 3">CCBAU 23086</strain>
    </source>
</reference>
<dbReference type="Proteomes" id="UP000051660">
    <property type="component" value="Unassembled WGS sequence"/>
</dbReference>
<name>A0A0R3MMB9_9BRAD</name>
<keyword evidence="1" id="KW-0175">Coiled coil</keyword>